<evidence type="ECO:0000256" key="7">
    <source>
        <dbReference type="ARBA" id="ARBA00023180"/>
    </source>
</evidence>
<comment type="similarity">
    <text evidence="2 8">Belongs to the peptidase S8 family.</text>
</comment>
<dbReference type="Pfam" id="PF00082">
    <property type="entry name" value="Peptidase_S8"/>
    <property type="match status" value="1"/>
</dbReference>
<keyword evidence="3 11" id="KW-0645">Protease</keyword>
<comment type="caution">
    <text evidence="11">The sequence shown here is derived from an EMBL/GenBank/DDBJ whole genome shotgun (WGS) entry which is preliminary data.</text>
</comment>
<comment type="subcellular location">
    <subcellularLocation>
        <location evidence="1">Secreted</location>
    </subcellularLocation>
</comment>
<feature type="non-terminal residue" evidence="11">
    <location>
        <position position="212"/>
    </location>
</feature>
<comment type="caution">
    <text evidence="8">Lacks conserved residue(s) required for the propagation of feature annotation.</text>
</comment>
<evidence type="ECO:0000256" key="4">
    <source>
        <dbReference type="ARBA" id="ARBA00022729"/>
    </source>
</evidence>
<evidence type="ECO:0000313" key="12">
    <source>
        <dbReference type="Proteomes" id="UP000265520"/>
    </source>
</evidence>
<dbReference type="PROSITE" id="PS51892">
    <property type="entry name" value="SUBTILASE"/>
    <property type="match status" value="1"/>
</dbReference>
<sequence>PGVAILAAWTGTLNDGSFVPKGKKLSPYNIISGTSMSCPHVSGLAASIKSRNPTWSPSAIKSAIMTSATQINNMKAPITTDLGSVATPYDYGAGEITTIQPFQPGLVYETTIVDYLNYLCYIGYNTTTVKVISKTVPHSFRCPKDSTPDQASNINYPSIAITNFSSKEIVNVSRTVTNVGEENETVYSAIVDAPNGVKVQLIPEKLQFTKSS</sequence>
<dbReference type="InterPro" id="IPR041469">
    <property type="entry name" value="Subtilisin-like_FN3"/>
</dbReference>
<organism evidence="11 12">
    <name type="scientific">Trifolium medium</name>
    <dbReference type="NCBI Taxonomy" id="97028"/>
    <lineage>
        <taxon>Eukaryota</taxon>
        <taxon>Viridiplantae</taxon>
        <taxon>Streptophyta</taxon>
        <taxon>Embryophyta</taxon>
        <taxon>Tracheophyta</taxon>
        <taxon>Spermatophyta</taxon>
        <taxon>Magnoliopsida</taxon>
        <taxon>eudicotyledons</taxon>
        <taxon>Gunneridae</taxon>
        <taxon>Pentapetalae</taxon>
        <taxon>rosids</taxon>
        <taxon>fabids</taxon>
        <taxon>Fabales</taxon>
        <taxon>Fabaceae</taxon>
        <taxon>Papilionoideae</taxon>
        <taxon>50 kb inversion clade</taxon>
        <taxon>NPAAA clade</taxon>
        <taxon>Hologalegina</taxon>
        <taxon>IRL clade</taxon>
        <taxon>Trifolieae</taxon>
        <taxon>Trifolium</taxon>
    </lineage>
</organism>
<proteinExistence type="inferred from homology"/>
<evidence type="ECO:0000256" key="3">
    <source>
        <dbReference type="ARBA" id="ARBA00022670"/>
    </source>
</evidence>
<keyword evidence="6" id="KW-0720">Serine protease</keyword>
<keyword evidence="12" id="KW-1185">Reference proteome</keyword>
<evidence type="ECO:0000256" key="5">
    <source>
        <dbReference type="ARBA" id="ARBA00022801"/>
    </source>
</evidence>
<reference evidence="11 12" key="1">
    <citation type="journal article" date="2018" name="Front. Plant Sci.">
        <title>Red Clover (Trifolium pratense) and Zigzag Clover (T. medium) - A Picture of Genomic Similarities and Differences.</title>
        <authorList>
            <person name="Dluhosova J."/>
            <person name="Istvanek J."/>
            <person name="Nedelnik J."/>
            <person name="Repkova J."/>
        </authorList>
    </citation>
    <scope>NUCLEOTIDE SEQUENCE [LARGE SCALE GENOMIC DNA]</scope>
    <source>
        <strain evidence="12">cv. 10/8</strain>
        <tissue evidence="11">Leaf</tissue>
    </source>
</reference>
<dbReference type="Gene3D" id="2.60.40.2310">
    <property type="match status" value="1"/>
</dbReference>
<dbReference type="InterPro" id="IPR036852">
    <property type="entry name" value="Peptidase_S8/S53_dom_sf"/>
</dbReference>
<dbReference type="InterPro" id="IPR000209">
    <property type="entry name" value="Peptidase_S8/S53_dom"/>
</dbReference>
<keyword evidence="7" id="KW-0325">Glycoprotein</keyword>
<evidence type="ECO:0000259" key="10">
    <source>
        <dbReference type="Pfam" id="PF17766"/>
    </source>
</evidence>
<feature type="non-terminal residue" evidence="11">
    <location>
        <position position="1"/>
    </location>
</feature>
<evidence type="ECO:0000256" key="1">
    <source>
        <dbReference type="ARBA" id="ARBA00004613"/>
    </source>
</evidence>
<dbReference type="GO" id="GO:0005576">
    <property type="term" value="C:extracellular region"/>
    <property type="evidence" value="ECO:0007669"/>
    <property type="project" value="UniProtKB-SubCell"/>
</dbReference>
<dbReference type="Gene3D" id="3.40.50.200">
    <property type="entry name" value="Peptidase S8/S53 domain"/>
    <property type="match status" value="1"/>
</dbReference>
<dbReference type="AlphaFoldDB" id="A0A392PE60"/>
<dbReference type="GO" id="GO:0004252">
    <property type="term" value="F:serine-type endopeptidase activity"/>
    <property type="evidence" value="ECO:0007669"/>
    <property type="project" value="InterPro"/>
</dbReference>
<dbReference type="InterPro" id="IPR045051">
    <property type="entry name" value="SBT"/>
</dbReference>
<dbReference type="PANTHER" id="PTHR10795">
    <property type="entry name" value="PROPROTEIN CONVERTASE SUBTILISIN/KEXIN"/>
    <property type="match status" value="1"/>
</dbReference>
<name>A0A392PE60_9FABA</name>
<evidence type="ECO:0000259" key="9">
    <source>
        <dbReference type="Pfam" id="PF00082"/>
    </source>
</evidence>
<dbReference type="Proteomes" id="UP000265520">
    <property type="component" value="Unassembled WGS sequence"/>
</dbReference>
<evidence type="ECO:0000256" key="8">
    <source>
        <dbReference type="PROSITE-ProRule" id="PRU01240"/>
    </source>
</evidence>
<protein>
    <submittedName>
        <fullName evidence="11">Subtilisin-like protease-like</fullName>
    </submittedName>
</protein>
<dbReference type="EMBL" id="LXQA010073233">
    <property type="protein sequence ID" value="MCI09596.1"/>
    <property type="molecule type" value="Genomic_DNA"/>
</dbReference>
<dbReference type="SUPFAM" id="SSF52743">
    <property type="entry name" value="Subtilisin-like"/>
    <property type="match status" value="1"/>
</dbReference>
<dbReference type="Pfam" id="PF17766">
    <property type="entry name" value="fn3_6"/>
    <property type="match status" value="1"/>
</dbReference>
<evidence type="ECO:0000256" key="2">
    <source>
        <dbReference type="ARBA" id="ARBA00011073"/>
    </source>
</evidence>
<evidence type="ECO:0000313" key="11">
    <source>
        <dbReference type="EMBL" id="MCI09596.1"/>
    </source>
</evidence>
<keyword evidence="5" id="KW-0378">Hydrolase</keyword>
<keyword evidence="4" id="KW-0732">Signal</keyword>
<dbReference type="PROSITE" id="PS00138">
    <property type="entry name" value="SUBTILASE_SER"/>
    <property type="match status" value="1"/>
</dbReference>
<evidence type="ECO:0000256" key="6">
    <source>
        <dbReference type="ARBA" id="ARBA00022825"/>
    </source>
</evidence>
<accession>A0A392PE60</accession>
<dbReference type="InterPro" id="IPR023828">
    <property type="entry name" value="Peptidase_S8_Ser-AS"/>
</dbReference>
<feature type="domain" description="Subtilisin-like protease fibronectin type-III" evidence="10">
    <location>
        <begin position="153"/>
        <end position="210"/>
    </location>
</feature>
<dbReference type="GO" id="GO:0006508">
    <property type="term" value="P:proteolysis"/>
    <property type="evidence" value="ECO:0007669"/>
    <property type="project" value="UniProtKB-KW"/>
</dbReference>
<feature type="domain" description="Peptidase S8/S53" evidence="9">
    <location>
        <begin position="27"/>
        <end position="94"/>
    </location>
</feature>